<dbReference type="InterPro" id="IPR045713">
    <property type="entry name" value="DUF6069"/>
</dbReference>
<keyword evidence="1" id="KW-0472">Membrane</keyword>
<keyword evidence="1" id="KW-1133">Transmembrane helix</keyword>
<evidence type="ECO:0000313" key="3">
    <source>
        <dbReference type="Proteomes" id="UP000317039"/>
    </source>
</evidence>
<feature type="transmembrane region" description="Helical" evidence="1">
    <location>
        <begin position="24"/>
        <end position="47"/>
    </location>
</feature>
<feature type="transmembrane region" description="Helical" evidence="1">
    <location>
        <begin position="118"/>
        <end position="139"/>
    </location>
</feature>
<organism evidence="2 3">
    <name type="scientific">Nocardia otitidiscaviarum</name>
    <dbReference type="NCBI Taxonomy" id="1823"/>
    <lineage>
        <taxon>Bacteria</taxon>
        <taxon>Bacillati</taxon>
        <taxon>Actinomycetota</taxon>
        <taxon>Actinomycetes</taxon>
        <taxon>Mycobacteriales</taxon>
        <taxon>Nocardiaceae</taxon>
        <taxon>Nocardia</taxon>
    </lineage>
</organism>
<name>A0A516NQS1_9NOCA</name>
<feature type="transmembrane region" description="Helical" evidence="1">
    <location>
        <begin position="92"/>
        <end position="112"/>
    </location>
</feature>
<accession>A0A516NQS1</accession>
<sequence>MTTTTTTTRPARDAITVPALSRPVAVLGSITAAVAVNLVVWLIGAAAGGSFEMTNEGVTQSVAPGGIVILTVVPMLVGLTAAALLSYKWVGVLRTAAVIGSLLAVATIALTVDADFDTASTIALSITHLTLVPALVIATEGMRRKLIER</sequence>
<dbReference type="KEGG" id="nod:FOH10_23585"/>
<gene>
    <name evidence="2" type="ORF">FOH10_23585</name>
</gene>
<feature type="transmembrane region" description="Helical" evidence="1">
    <location>
        <begin position="67"/>
        <end position="85"/>
    </location>
</feature>
<dbReference type="Proteomes" id="UP000317039">
    <property type="component" value="Chromosome"/>
</dbReference>
<dbReference type="RefSeq" id="WP_143982366.1">
    <property type="nucleotide sequence ID" value="NZ_CP041695.1"/>
</dbReference>
<evidence type="ECO:0000256" key="1">
    <source>
        <dbReference type="SAM" id="Phobius"/>
    </source>
</evidence>
<dbReference type="GeneID" id="80335345"/>
<dbReference type="EMBL" id="CP041695">
    <property type="protein sequence ID" value="QDP81255.1"/>
    <property type="molecule type" value="Genomic_DNA"/>
</dbReference>
<proteinExistence type="predicted"/>
<protein>
    <submittedName>
        <fullName evidence="2">Uncharacterized protein</fullName>
    </submittedName>
</protein>
<reference evidence="2 3" key="1">
    <citation type="submission" date="2019-07" db="EMBL/GenBank/DDBJ databases">
        <title>Complete Genome Sequence and Methylome Analysis of Nocardia otitidis-caviarum NEB252.</title>
        <authorList>
            <person name="Fomenkov A."/>
            <person name="Anton B.P."/>
            <person name="Vincze T."/>
            <person name="Roberts R.J."/>
        </authorList>
    </citation>
    <scope>NUCLEOTIDE SEQUENCE [LARGE SCALE GENOMIC DNA]</scope>
    <source>
        <strain evidence="2 3">NEB252</strain>
    </source>
</reference>
<keyword evidence="1" id="KW-0812">Transmembrane</keyword>
<dbReference type="AlphaFoldDB" id="A0A516NQS1"/>
<dbReference type="Pfam" id="PF19545">
    <property type="entry name" value="DUF6069"/>
    <property type="match status" value="1"/>
</dbReference>
<evidence type="ECO:0000313" key="2">
    <source>
        <dbReference type="EMBL" id="QDP81255.1"/>
    </source>
</evidence>